<evidence type="ECO:0000313" key="1">
    <source>
        <dbReference type="EMBL" id="JAD50572.1"/>
    </source>
</evidence>
<sequence length="21" mass="2408">MINILPLVQVHDLSCFNAHSR</sequence>
<protein>
    <submittedName>
        <fullName evidence="1">Uncharacterized protein</fullName>
    </submittedName>
</protein>
<reference evidence="1" key="1">
    <citation type="submission" date="2014-09" db="EMBL/GenBank/DDBJ databases">
        <authorList>
            <person name="Magalhaes I.L.F."/>
            <person name="Oliveira U."/>
            <person name="Santos F.R."/>
            <person name="Vidigal T.H.D.A."/>
            <person name="Brescovit A.D."/>
            <person name="Santos A.J."/>
        </authorList>
    </citation>
    <scope>NUCLEOTIDE SEQUENCE</scope>
    <source>
        <tissue evidence="1">Shoot tissue taken approximately 20 cm above the soil surface</tissue>
    </source>
</reference>
<accession>A0A0A9AU21</accession>
<reference evidence="1" key="2">
    <citation type="journal article" date="2015" name="Data Brief">
        <title>Shoot transcriptome of the giant reed, Arundo donax.</title>
        <authorList>
            <person name="Barrero R.A."/>
            <person name="Guerrero F.D."/>
            <person name="Moolhuijzen P."/>
            <person name="Goolsby J.A."/>
            <person name="Tidwell J."/>
            <person name="Bellgard S.E."/>
            <person name="Bellgard M.I."/>
        </authorList>
    </citation>
    <scope>NUCLEOTIDE SEQUENCE</scope>
    <source>
        <tissue evidence="1">Shoot tissue taken approximately 20 cm above the soil surface</tissue>
    </source>
</reference>
<dbReference type="AlphaFoldDB" id="A0A0A9AU21"/>
<proteinExistence type="predicted"/>
<name>A0A0A9AU21_ARUDO</name>
<dbReference type="EMBL" id="GBRH01247323">
    <property type="protein sequence ID" value="JAD50572.1"/>
    <property type="molecule type" value="Transcribed_RNA"/>
</dbReference>
<organism evidence="1">
    <name type="scientific">Arundo donax</name>
    <name type="common">Giant reed</name>
    <name type="synonym">Donax arundinaceus</name>
    <dbReference type="NCBI Taxonomy" id="35708"/>
    <lineage>
        <taxon>Eukaryota</taxon>
        <taxon>Viridiplantae</taxon>
        <taxon>Streptophyta</taxon>
        <taxon>Embryophyta</taxon>
        <taxon>Tracheophyta</taxon>
        <taxon>Spermatophyta</taxon>
        <taxon>Magnoliopsida</taxon>
        <taxon>Liliopsida</taxon>
        <taxon>Poales</taxon>
        <taxon>Poaceae</taxon>
        <taxon>PACMAD clade</taxon>
        <taxon>Arundinoideae</taxon>
        <taxon>Arundineae</taxon>
        <taxon>Arundo</taxon>
    </lineage>
</organism>